<feature type="region of interest" description="Disordered" evidence="1">
    <location>
        <begin position="102"/>
        <end position="134"/>
    </location>
</feature>
<protein>
    <submittedName>
        <fullName evidence="2">Uncharacterized protein</fullName>
    </submittedName>
</protein>
<dbReference type="AlphaFoldDB" id="A0A840WM13"/>
<evidence type="ECO:0000313" key="2">
    <source>
        <dbReference type="EMBL" id="MBB5491148.1"/>
    </source>
</evidence>
<accession>A0A840WM13</accession>
<comment type="caution">
    <text evidence="2">The sequence shown here is derived from an EMBL/GenBank/DDBJ whole genome shotgun (WGS) entry which is preliminary data.</text>
</comment>
<dbReference type="Proteomes" id="UP000579647">
    <property type="component" value="Unassembled WGS sequence"/>
</dbReference>
<evidence type="ECO:0000313" key="3">
    <source>
        <dbReference type="Proteomes" id="UP000579647"/>
    </source>
</evidence>
<proteinExistence type="predicted"/>
<sequence>MHVQPVVPVPVGQRRQDRAGAPLLPAAGEGADDHVVGDVEGRKVCVELLLQLGRVVLAGQDVVDDHGGPLGAFGQLRRVVLGRGQGALVGLDSVGGGLAPGRWSCSEEGEQRRGAQREGSSGHGREQRWATASEGRGHVFEHIWSFWPGRNPGQGAGSCSTAGQAEGSRGAPRAAAGDHAQFPARRGTPGPGQPTAEGGHRGNGAGPGTERRTRGRAATVGWTVAALDAPRSRLLGAGGGLGNYCLAIS</sequence>
<dbReference type="EMBL" id="JACHDO010000001">
    <property type="protein sequence ID" value="MBB5491148.1"/>
    <property type="molecule type" value="Genomic_DNA"/>
</dbReference>
<organism evidence="2 3">
    <name type="scientific">Nocardiopsis metallicus</name>
    <dbReference type="NCBI Taxonomy" id="179819"/>
    <lineage>
        <taxon>Bacteria</taxon>
        <taxon>Bacillati</taxon>
        <taxon>Actinomycetota</taxon>
        <taxon>Actinomycetes</taxon>
        <taxon>Streptosporangiales</taxon>
        <taxon>Nocardiopsidaceae</taxon>
        <taxon>Nocardiopsis</taxon>
    </lineage>
</organism>
<reference evidence="2 3" key="1">
    <citation type="submission" date="2020-08" db="EMBL/GenBank/DDBJ databases">
        <title>Sequencing the genomes of 1000 actinobacteria strains.</title>
        <authorList>
            <person name="Klenk H.-P."/>
        </authorList>
    </citation>
    <scope>NUCLEOTIDE SEQUENCE [LARGE SCALE GENOMIC DNA]</scope>
    <source>
        <strain evidence="2 3">DSM 44598</strain>
    </source>
</reference>
<feature type="region of interest" description="Disordered" evidence="1">
    <location>
        <begin position="151"/>
        <end position="216"/>
    </location>
</feature>
<evidence type="ECO:0000256" key="1">
    <source>
        <dbReference type="SAM" id="MobiDB-lite"/>
    </source>
</evidence>
<gene>
    <name evidence="2" type="ORF">HNR07_002285</name>
</gene>
<name>A0A840WM13_9ACTN</name>
<keyword evidence="3" id="KW-1185">Reference proteome</keyword>